<dbReference type="AlphaFoldDB" id="A0A2P8EAF4"/>
<sequence length="50" mass="5927">MINMKISNFKLFNRELDILTKELDISKEEAMTMKNICVSVIAVLEYYRRA</sequence>
<gene>
    <name evidence="1" type="ORF">CLV48_102250</name>
</gene>
<organism evidence="1 2">
    <name type="scientific">Cecembia rubra</name>
    <dbReference type="NCBI Taxonomy" id="1485585"/>
    <lineage>
        <taxon>Bacteria</taxon>
        <taxon>Pseudomonadati</taxon>
        <taxon>Bacteroidota</taxon>
        <taxon>Cytophagia</taxon>
        <taxon>Cytophagales</taxon>
        <taxon>Cyclobacteriaceae</taxon>
        <taxon>Cecembia</taxon>
    </lineage>
</organism>
<name>A0A2P8EAF4_9BACT</name>
<dbReference type="EMBL" id="PYGF01000002">
    <property type="protein sequence ID" value="PSL06434.1"/>
    <property type="molecule type" value="Genomic_DNA"/>
</dbReference>
<protein>
    <submittedName>
        <fullName evidence="1">Uncharacterized protein</fullName>
    </submittedName>
</protein>
<dbReference type="Proteomes" id="UP000240708">
    <property type="component" value="Unassembled WGS sequence"/>
</dbReference>
<evidence type="ECO:0000313" key="2">
    <source>
        <dbReference type="Proteomes" id="UP000240708"/>
    </source>
</evidence>
<evidence type="ECO:0000313" key="1">
    <source>
        <dbReference type="EMBL" id="PSL06434.1"/>
    </source>
</evidence>
<comment type="caution">
    <text evidence="1">The sequence shown here is derived from an EMBL/GenBank/DDBJ whole genome shotgun (WGS) entry which is preliminary data.</text>
</comment>
<reference evidence="1 2" key="1">
    <citation type="submission" date="2018-03" db="EMBL/GenBank/DDBJ databases">
        <title>Genomic Encyclopedia of Archaeal and Bacterial Type Strains, Phase II (KMG-II): from individual species to whole genera.</title>
        <authorList>
            <person name="Goeker M."/>
        </authorList>
    </citation>
    <scope>NUCLEOTIDE SEQUENCE [LARGE SCALE GENOMIC DNA]</scope>
    <source>
        <strain evidence="1 2">DSM 28057</strain>
    </source>
</reference>
<accession>A0A2P8EAF4</accession>
<keyword evidence="2" id="KW-1185">Reference proteome</keyword>
<proteinExistence type="predicted"/>